<keyword evidence="2" id="KW-1185">Reference proteome</keyword>
<name>A0A069E5K6_9PROT</name>
<sequence length="388" mass="42454">MPGGTAVIIPTTVGLVRVQQLRVDKNLHHAVMTVNFRTERANVTSAYAQFVAADTGVISKLTRDYRYRVKVSRNIVSGPSWKLGMLFAHLLQNSEKLSETDGPMPDSAAPSDLVGRAKRIIWATGDVSDELGILPVSHVMRKLEQSLDLFKWCEAHGIPVDCYLPEELSSEPSEHEEIMEYLNRMEARFSGLSVHRLDKFPEDIETLQSAGAGERRIRLPRSILVGICLFGVLAVAGAASLRWKMNPDESVQGVPTSPEASQAEGGVHLKVVYEENGKCFQNRTLWKTLEVDLGFGGEDALTLPADACLCGLDWSISGADGLSQSVKVASESQGAPSDMETIKNYNGGSRAYREAYSSRISRVSFEVTGNAMQPARVATLQIEYRAAP</sequence>
<dbReference type="Proteomes" id="UP000027446">
    <property type="component" value="Unassembled WGS sequence"/>
</dbReference>
<proteinExistence type="predicted"/>
<reference evidence="1 2" key="1">
    <citation type="journal article" date="2014" name="Antonie Van Leeuwenhoek">
        <title>Hyphomonas beringensis sp. nov. and Hyphomonas chukchiensis sp. nov., isolated from surface seawater of the Bering Sea and Chukchi Sea.</title>
        <authorList>
            <person name="Li C."/>
            <person name="Lai Q."/>
            <person name="Li G."/>
            <person name="Dong C."/>
            <person name="Wang J."/>
            <person name="Liao Y."/>
            <person name="Shao Z."/>
        </authorList>
    </citation>
    <scope>NUCLEOTIDE SEQUENCE [LARGE SCALE GENOMIC DNA]</scope>
    <source>
        <strain evidence="1 2">MHS-3</strain>
    </source>
</reference>
<dbReference type="EMBL" id="ARYH01000001">
    <property type="protein sequence ID" value="KCZ85224.1"/>
    <property type="molecule type" value="Genomic_DNA"/>
</dbReference>
<gene>
    <name evidence="1" type="ORF">HAD_06065</name>
</gene>
<dbReference type="PATRIC" id="fig|1280949.3.peg.1233"/>
<dbReference type="STRING" id="1280949.HAD_06065"/>
<dbReference type="AlphaFoldDB" id="A0A069E5K6"/>
<organism evidence="1 2">
    <name type="scientific">Hyphomonas adhaerens MHS-3</name>
    <dbReference type="NCBI Taxonomy" id="1280949"/>
    <lineage>
        <taxon>Bacteria</taxon>
        <taxon>Pseudomonadati</taxon>
        <taxon>Pseudomonadota</taxon>
        <taxon>Alphaproteobacteria</taxon>
        <taxon>Hyphomonadales</taxon>
        <taxon>Hyphomonadaceae</taxon>
        <taxon>Hyphomonas</taxon>
    </lineage>
</organism>
<evidence type="ECO:0000313" key="2">
    <source>
        <dbReference type="Proteomes" id="UP000027446"/>
    </source>
</evidence>
<protein>
    <submittedName>
        <fullName evidence="1">Uncharacterized protein</fullName>
    </submittedName>
</protein>
<accession>A0A069E5K6</accession>
<dbReference type="eggNOG" id="ENOG5032U89">
    <property type="taxonomic scope" value="Bacteria"/>
</dbReference>
<evidence type="ECO:0000313" key="1">
    <source>
        <dbReference type="EMBL" id="KCZ85224.1"/>
    </source>
</evidence>
<comment type="caution">
    <text evidence="1">The sequence shown here is derived from an EMBL/GenBank/DDBJ whole genome shotgun (WGS) entry which is preliminary data.</text>
</comment>